<evidence type="ECO:0000313" key="10">
    <source>
        <dbReference type="EMBL" id="EHY31545.1"/>
    </source>
</evidence>
<keyword evidence="11" id="KW-1185">Reference proteome</keyword>
<evidence type="ECO:0000259" key="9">
    <source>
        <dbReference type="Pfam" id="PF12704"/>
    </source>
</evidence>
<keyword evidence="3" id="KW-1003">Cell membrane</keyword>
<accession>H3KEB0</accession>
<keyword evidence="6 7" id="KW-0472">Membrane</keyword>
<evidence type="ECO:0000256" key="3">
    <source>
        <dbReference type="ARBA" id="ARBA00022475"/>
    </source>
</evidence>
<name>H3KEB0_9BURK</name>
<dbReference type="PANTHER" id="PTHR43738:SF1">
    <property type="entry name" value="HEMIN TRANSPORT SYSTEM PERMEASE PROTEIN HRTB-RELATED"/>
    <property type="match status" value="1"/>
</dbReference>
<feature type="transmembrane region" description="Helical" evidence="7">
    <location>
        <begin position="266"/>
        <end position="290"/>
    </location>
</feature>
<proteinExistence type="predicted"/>
<evidence type="ECO:0000256" key="7">
    <source>
        <dbReference type="SAM" id="Phobius"/>
    </source>
</evidence>
<gene>
    <name evidence="10" type="ORF">HMPREF9440_01074</name>
</gene>
<evidence type="ECO:0000256" key="4">
    <source>
        <dbReference type="ARBA" id="ARBA00022692"/>
    </source>
</evidence>
<evidence type="ECO:0000256" key="5">
    <source>
        <dbReference type="ARBA" id="ARBA00022989"/>
    </source>
</evidence>
<feature type="transmembrane region" description="Helical" evidence="7">
    <location>
        <begin position="310"/>
        <end position="337"/>
    </location>
</feature>
<feature type="domain" description="ABC3 transporter permease C-terminal" evidence="8">
    <location>
        <begin position="269"/>
        <end position="377"/>
    </location>
</feature>
<comment type="subcellular location">
    <subcellularLocation>
        <location evidence="1">Cell membrane</location>
        <topology evidence="1">Multi-pass membrane protein</topology>
    </subcellularLocation>
</comment>
<reference evidence="10 11" key="1">
    <citation type="submission" date="2011-11" db="EMBL/GenBank/DDBJ databases">
        <authorList>
            <person name="Weinstock G."/>
            <person name="Sodergren E."/>
            <person name="Clifton S."/>
            <person name="Fulton L."/>
            <person name="Fulton B."/>
            <person name="Courtney L."/>
            <person name="Fronick C."/>
            <person name="Harrison M."/>
            <person name="Strong C."/>
            <person name="Farmer C."/>
            <person name="Delahaunty K."/>
            <person name="Markovic C."/>
            <person name="Hall O."/>
            <person name="Minx P."/>
            <person name="Tomlinson C."/>
            <person name="Mitreva M."/>
            <person name="Hou S."/>
            <person name="Chen J."/>
            <person name="Wollam A."/>
            <person name="Pepin K.H."/>
            <person name="Johnson M."/>
            <person name="Bhonagiri V."/>
            <person name="Zhang X."/>
            <person name="Suruliraj S."/>
            <person name="Warren W."/>
            <person name="Chinwalla A."/>
            <person name="Mardis E.R."/>
            <person name="Wilson R.K."/>
        </authorList>
    </citation>
    <scope>NUCLEOTIDE SEQUENCE [LARGE SCALE GENOMIC DNA]</scope>
    <source>
        <strain evidence="10 11">YIT 11816</strain>
    </source>
</reference>
<feature type="transmembrane region" description="Helical" evidence="7">
    <location>
        <begin position="357"/>
        <end position="378"/>
    </location>
</feature>
<evidence type="ECO:0000313" key="11">
    <source>
        <dbReference type="Proteomes" id="UP000004956"/>
    </source>
</evidence>
<evidence type="ECO:0000256" key="1">
    <source>
        <dbReference type="ARBA" id="ARBA00004651"/>
    </source>
</evidence>
<evidence type="ECO:0000256" key="2">
    <source>
        <dbReference type="ARBA" id="ARBA00022448"/>
    </source>
</evidence>
<dbReference type="STRING" id="762967.HMPREF9440_01074"/>
<keyword evidence="2" id="KW-0813">Transport</keyword>
<evidence type="ECO:0000259" key="8">
    <source>
        <dbReference type="Pfam" id="PF02687"/>
    </source>
</evidence>
<dbReference type="PANTHER" id="PTHR43738">
    <property type="entry name" value="ABC TRANSPORTER, MEMBRANE PROTEIN"/>
    <property type="match status" value="1"/>
</dbReference>
<dbReference type="Proteomes" id="UP000004956">
    <property type="component" value="Unassembled WGS sequence"/>
</dbReference>
<evidence type="ECO:0000256" key="6">
    <source>
        <dbReference type="ARBA" id="ARBA00023136"/>
    </source>
</evidence>
<sequence>MQALSTWRLASANLSKKPWRSISLALVVAIFAFMLLVGSMISSNLQQGIGSLSARMGADLLVVPQGQGKKIEGVILRAEPSTFYLKRSLLDVIESIPTVERASGQLFISSLDAQCCSVKVQLIGIDQSTDFVVEPWLRRAVERPLTGNEVIVGDYIFGQVGDELTFFDQTFKIVGRLEPTGMGFDSSVFMTMDAARKVGRIASPERADEIDESLSAILVKVKPGVDPISISDAVLDRLGLRANVNFVFASNMMSDTSAKLRNIVSVLYSAAFGVWVVAALVMFVVFFFAFNEREREFATLRVLGATKKRVIGIVMTESFMMSAVGTAVGLLLGMLFMELFSVNIAKAIGLPYMAGSGSALTVVLAALAGCVTCPLATLPTAWRIGRKDIYTSLREGE</sequence>
<dbReference type="Pfam" id="PF02687">
    <property type="entry name" value="FtsX"/>
    <property type="match status" value="1"/>
</dbReference>
<keyword evidence="5 7" id="KW-1133">Transmembrane helix</keyword>
<protein>
    <submittedName>
        <fullName evidence="10">Efflux ABC transporter, permease protein</fullName>
    </submittedName>
</protein>
<dbReference type="Pfam" id="PF12704">
    <property type="entry name" value="MacB_PCD"/>
    <property type="match status" value="1"/>
</dbReference>
<keyword evidence="4 7" id="KW-0812">Transmembrane</keyword>
<dbReference type="RefSeq" id="WP_008541867.1">
    <property type="nucleotide sequence ID" value="NZ_JH604942.1"/>
</dbReference>
<dbReference type="InterPro" id="IPR003838">
    <property type="entry name" value="ABC3_permease_C"/>
</dbReference>
<dbReference type="InterPro" id="IPR051125">
    <property type="entry name" value="ABC-4/HrtB_transporter"/>
</dbReference>
<dbReference type="PATRIC" id="fig|762967.3.peg.852"/>
<dbReference type="InterPro" id="IPR025857">
    <property type="entry name" value="MacB_PCD"/>
</dbReference>
<comment type="caution">
    <text evidence="10">The sequence shown here is derived from an EMBL/GenBank/DDBJ whole genome shotgun (WGS) entry which is preliminary data.</text>
</comment>
<feature type="domain" description="MacB-like periplasmic core" evidence="9">
    <location>
        <begin position="24"/>
        <end position="234"/>
    </location>
</feature>
<dbReference type="EMBL" id="AFBQ01000146">
    <property type="protein sequence ID" value="EHY31545.1"/>
    <property type="molecule type" value="Genomic_DNA"/>
</dbReference>
<organism evidence="10 11">
    <name type="scientific">Sutterella parvirubra YIT 11816</name>
    <dbReference type="NCBI Taxonomy" id="762967"/>
    <lineage>
        <taxon>Bacteria</taxon>
        <taxon>Pseudomonadati</taxon>
        <taxon>Pseudomonadota</taxon>
        <taxon>Betaproteobacteria</taxon>
        <taxon>Burkholderiales</taxon>
        <taxon>Sutterellaceae</taxon>
        <taxon>Sutterella</taxon>
    </lineage>
</organism>
<dbReference type="OrthoDB" id="6313at2"/>
<dbReference type="GO" id="GO:0005886">
    <property type="term" value="C:plasma membrane"/>
    <property type="evidence" value="ECO:0007669"/>
    <property type="project" value="UniProtKB-SubCell"/>
</dbReference>
<feature type="transmembrane region" description="Helical" evidence="7">
    <location>
        <begin position="21"/>
        <end position="41"/>
    </location>
</feature>
<dbReference type="HOGENOM" id="CLU_055576_0_0_4"/>
<dbReference type="AlphaFoldDB" id="H3KEB0"/>